<feature type="transmembrane region" description="Helical" evidence="7">
    <location>
        <begin position="172"/>
        <end position="194"/>
    </location>
</feature>
<keyword evidence="3" id="KW-1003">Cell membrane</keyword>
<feature type="transmembrane region" description="Helical" evidence="7">
    <location>
        <begin position="54"/>
        <end position="72"/>
    </location>
</feature>
<dbReference type="EMBL" id="FKBS01000015">
    <property type="protein sequence ID" value="SAI37800.1"/>
    <property type="molecule type" value="Genomic_DNA"/>
</dbReference>
<evidence type="ECO:0000259" key="8">
    <source>
        <dbReference type="PROSITE" id="PS50850"/>
    </source>
</evidence>
<dbReference type="SUPFAM" id="SSF103473">
    <property type="entry name" value="MFS general substrate transporter"/>
    <property type="match status" value="1"/>
</dbReference>
<dbReference type="PANTHER" id="PTHR23517:SF2">
    <property type="entry name" value="MULTIDRUG RESISTANCE PROTEIN MDTH"/>
    <property type="match status" value="1"/>
</dbReference>
<sequence length="402" mass="41796">MPASPKLKLTPSERRASVALAGLFACRMLGLFLLLPVFAVAARGLPGGDDPARVGLALGMYGLTQAVMQIPFGLASDRWGRRPVVLLGLLLFVIGSVVCAQADDVFWITIGRAIQGAGAISAAVTAWLADATRDEVRTRAMAMVGGSIGISFAVSLILGPLLVGWWGLPGLFWTIACLGVACLAVARWVVPVVPRSDARSMRAATAGEVLKHRDLLRLNFGVFCLHFIQVSLFVVSPALLAQAGGLAIQDLWKVYLPIILVSFVLMVPVVFLAETRKAHRGALLACVGGLVVVCGLLPAASHGFYTLAVGLTAFFVAFNVLEALQPSLVSRVAPPTHKGLALGYYNTAQAAGLFSGGALGGWMAAHAGAPGVYGLAAVLAALWLLASWGLKPLAAKGSSAGE</sequence>
<dbReference type="PANTHER" id="PTHR23517">
    <property type="entry name" value="RESISTANCE PROTEIN MDTM, PUTATIVE-RELATED-RELATED"/>
    <property type="match status" value="1"/>
</dbReference>
<keyword evidence="2" id="KW-0813">Transport</keyword>
<dbReference type="InterPro" id="IPR036259">
    <property type="entry name" value="MFS_trans_sf"/>
</dbReference>
<feature type="transmembrane region" description="Helical" evidence="7">
    <location>
        <begin position="254"/>
        <end position="273"/>
    </location>
</feature>
<dbReference type="AlphaFoldDB" id="A0A157PWW5"/>
<gene>
    <name evidence="9" type="primary">yajR</name>
    <name evidence="9" type="ORF">SAMEA1982600_03018</name>
</gene>
<dbReference type="GO" id="GO:0005886">
    <property type="term" value="C:plasma membrane"/>
    <property type="evidence" value="ECO:0007669"/>
    <property type="project" value="UniProtKB-SubCell"/>
</dbReference>
<evidence type="ECO:0000313" key="10">
    <source>
        <dbReference type="Proteomes" id="UP000077037"/>
    </source>
</evidence>
<dbReference type="RefSeq" id="WP_066414284.1">
    <property type="nucleotide sequence ID" value="NZ_FKBS01000015.1"/>
</dbReference>
<feature type="transmembrane region" description="Helical" evidence="7">
    <location>
        <begin position="342"/>
        <end position="365"/>
    </location>
</feature>
<evidence type="ECO:0000256" key="4">
    <source>
        <dbReference type="ARBA" id="ARBA00022692"/>
    </source>
</evidence>
<dbReference type="PROSITE" id="PS51257">
    <property type="entry name" value="PROKAR_LIPOPROTEIN"/>
    <property type="match status" value="1"/>
</dbReference>
<feature type="transmembrane region" description="Helical" evidence="7">
    <location>
        <begin position="304"/>
        <end position="321"/>
    </location>
</feature>
<comment type="subcellular location">
    <subcellularLocation>
        <location evidence="1">Cell membrane</location>
        <topology evidence="1">Multi-pass membrane protein</topology>
    </subcellularLocation>
</comment>
<feature type="domain" description="Major facilitator superfamily (MFS) profile" evidence="8">
    <location>
        <begin position="1"/>
        <end position="395"/>
    </location>
</feature>
<feature type="transmembrane region" description="Helical" evidence="7">
    <location>
        <begin position="141"/>
        <end position="166"/>
    </location>
</feature>
<organism evidence="9 10">
    <name type="scientific">Bordetella ansorpii</name>
    <dbReference type="NCBI Taxonomy" id="288768"/>
    <lineage>
        <taxon>Bacteria</taxon>
        <taxon>Pseudomonadati</taxon>
        <taxon>Pseudomonadota</taxon>
        <taxon>Betaproteobacteria</taxon>
        <taxon>Burkholderiales</taxon>
        <taxon>Alcaligenaceae</taxon>
        <taxon>Bordetella</taxon>
    </lineage>
</organism>
<feature type="transmembrane region" description="Helical" evidence="7">
    <location>
        <begin position="109"/>
        <end position="129"/>
    </location>
</feature>
<dbReference type="GO" id="GO:0022857">
    <property type="term" value="F:transmembrane transporter activity"/>
    <property type="evidence" value="ECO:0007669"/>
    <property type="project" value="InterPro"/>
</dbReference>
<evidence type="ECO:0000256" key="7">
    <source>
        <dbReference type="SAM" id="Phobius"/>
    </source>
</evidence>
<evidence type="ECO:0000256" key="2">
    <source>
        <dbReference type="ARBA" id="ARBA00022448"/>
    </source>
</evidence>
<protein>
    <submittedName>
        <fullName evidence="9">Transporter</fullName>
    </submittedName>
</protein>
<feature type="transmembrane region" description="Helical" evidence="7">
    <location>
        <begin position="84"/>
        <end position="103"/>
    </location>
</feature>
<dbReference type="Pfam" id="PF07690">
    <property type="entry name" value="MFS_1"/>
    <property type="match status" value="1"/>
</dbReference>
<evidence type="ECO:0000256" key="1">
    <source>
        <dbReference type="ARBA" id="ARBA00004651"/>
    </source>
</evidence>
<dbReference type="InterPro" id="IPR011701">
    <property type="entry name" value="MFS"/>
</dbReference>
<name>A0A157PWW5_9BORD</name>
<reference evidence="9 10" key="1">
    <citation type="submission" date="2016-03" db="EMBL/GenBank/DDBJ databases">
        <authorList>
            <consortium name="Pathogen Informatics"/>
        </authorList>
    </citation>
    <scope>NUCLEOTIDE SEQUENCE [LARGE SCALE GENOMIC DNA]</scope>
    <source>
        <strain evidence="9 10">NCTC13364</strain>
    </source>
</reference>
<dbReference type="OrthoDB" id="9764259at2"/>
<evidence type="ECO:0000313" key="9">
    <source>
        <dbReference type="EMBL" id="SAI37800.1"/>
    </source>
</evidence>
<dbReference type="CDD" id="cd17472">
    <property type="entry name" value="MFS_YajR_like"/>
    <property type="match status" value="1"/>
</dbReference>
<dbReference type="Proteomes" id="UP000077037">
    <property type="component" value="Unassembled WGS sequence"/>
</dbReference>
<dbReference type="InterPro" id="IPR050171">
    <property type="entry name" value="MFS_Transporters"/>
</dbReference>
<evidence type="ECO:0000256" key="5">
    <source>
        <dbReference type="ARBA" id="ARBA00022989"/>
    </source>
</evidence>
<feature type="transmembrane region" description="Helical" evidence="7">
    <location>
        <begin position="371"/>
        <end position="390"/>
    </location>
</feature>
<evidence type="ECO:0000256" key="6">
    <source>
        <dbReference type="ARBA" id="ARBA00023136"/>
    </source>
</evidence>
<feature type="transmembrane region" description="Helical" evidence="7">
    <location>
        <begin position="20"/>
        <end position="42"/>
    </location>
</feature>
<proteinExistence type="predicted"/>
<keyword evidence="5 7" id="KW-1133">Transmembrane helix</keyword>
<evidence type="ECO:0000256" key="3">
    <source>
        <dbReference type="ARBA" id="ARBA00022475"/>
    </source>
</evidence>
<dbReference type="PROSITE" id="PS50850">
    <property type="entry name" value="MFS"/>
    <property type="match status" value="1"/>
</dbReference>
<accession>A0A157PWW5</accession>
<dbReference type="Gene3D" id="1.20.1250.20">
    <property type="entry name" value="MFS general substrate transporter like domains"/>
    <property type="match status" value="1"/>
</dbReference>
<keyword evidence="4 7" id="KW-0812">Transmembrane</keyword>
<dbReference type="InterPro" id="IPR020846">
    <property type="entry name" value="MFS_dom"/>
</dbReference>
<keyword evidence="6 7" id="KW-0472">Membrane</keyword>
<feature type="transmembrane region" description="Helical" evidence="7">
    <location>
        <begin position="280"/>
        <end position="298"/>
    </location>
</feature>
<feature type="transmembrane region" description="Helical" evidence="7">
    <location>
        <begin position="215"/>
        <end position="234"/>
    </location>
</feature>